<dbReference type="Gene3D" id="1.20.1250.20">
    <property type="entry name" value="MFS general substrate transporter like domains"/>
    <property type="match status" value="1"/>
</dbReference>
<keyword evidence="2 5" id="KW-0812">Transmembrane</keyword>
<dbReference type="SUPFAM" id="SSF103473">
    <property type="entry name" value="MFS general substrate transporter"/>
    <property type="match status" value="1"/>
</dbReference>
<evidence type="ECO:0000256" key="5">
    <source>
        <dbReference type="SAM" id="Phobius"/>
    </source>
</evidence>
<evidence type="ECO:0000256" key="2">
    <source>
        <dbReference type="ARBA" id="ARBA00022692"/>
    </source>
</evidence>
<evidence type="ECO:0000256" key="1">
    <source>
        <dbReference type="ARBA" id="ARBA00004651"/>
    </source>
</evidence>
<dbReference type="InterPro" id="IPR020846">
    <property type="entry name" value="MFS_dom"/>
</dbReference>
<dbReference type="InterPro" id="IPR011701">
    <property type="entry name" value="MFS"/>
</dbReference>
<keyword evidence="8" id="KW-1185">Reference proteome</keyword>
<dbReference type="Pfam" id="PF07690">
    <property type="entry name" value="MFS_1"/>
    <property type="match status" value="1"/>
</dbReference>
<reference evidence="7 8" key="1">
    <citation type="submission" date="2019-06" db="EMBL/GenBank/DDBJ databases">
        <title>Sequencing the genomes of 1000 actinobacteria strains.</title>
        <authorList>
            <person name="Klenk H.-P."/>
        </authorList>
    </citation>
    <scope>NUCLEOTIDE SEQUENCE [LARGE SCALE GENOMIC DNA]</scope>
    <source>
        <strain evidence="7 8">DSM 45671</strain>
    </source>
</reference>
<dbReference type="InterPro" id="IPR001958">
    <property type="entry name" value="Tet-R_TetA/multi-R_MdtG-like"/>
</dbReference>
<feature type="transmembrane region" description="Helical" evidence="5">
    <location>
        <begin position="375"/>
        <end position="393"/>
    </location>
</feature>
<dbReference type="AlphaFoldDB" id="A0A561SHJ9"/>
<dbReference type="Proteomes" id="UP000321261">
    <property type="component" value="Unassembled WGS sequence"/>
</dbReference>
<feature type="transmembrane region" description="Helical" evidence="5">
    <location>
        <begin position="148"/>
        <end position="173"/>
    </location>
</feature>
<feature type="transmembrane region" description="Helical" evidence="5">
    <location>
        <begin position="256"/>
        <end position="276"/>
    </location>
</feature>
<evidence type="ECO:0000256" key="3">
    <source>
        <dbReference type="ARBA" id="ARBA00022989"/>
    </source>
</evidence>
<proteinExistence type="predicted"/>
<evidence type="ECO:0000256" key="4">
    <source>
        <dbReference type="ARBA" id="ARBA00023136"/>
    </source>
</evidence>
<dbReference type="GO" id="GO:0022857">
    <property type="term" value="F:transmembrane transporter activity"/>
    <property type="evidence" value="ECO:0007669"/>
    <property type="project" value="InterPro"/>
</dbReference>
<feature type="domain" description="Major facilitator superfamily (MFS) profile" evidence="6">
    <location>
        <begin position="10"/>
        <end position="398"/>
    </location>
</feature>
<feature type="transmembrane region" description="Helical" evidence="5">
    <location>
        <begin position="220"/>
        <end position="244"/>
    </location>
</feature>
<comment type="caution">
    <text evidence="7">The sequence shown here is derived from an EMBL/GenBank/DDBJ whole genome shotgun (WGS) entry which is preliminary data.</text>
</comment>
<feature type="transmembrane region" description="Helical" evidence="5">
    <location>
        <begin position="76"/>
        <end position="97"/>
    </location>
</feature>
<organism evidence="7 8">
    <name type="scientific">Pseudonocardia hierapolitana</name>
    <dbReference type="NCBI Taxonomy" id="1128676"/>
    <lineage>
        <taxon>Bacteria</taxon>
        <taxon>Bacillati</taxon>
        <taxon>Actinomycetota</taxon>
        <taxon>Actinomycetes</taxon>
        <taxon>Pseudonocardiales</taxon>
        <taxon>Pseudonocardiaceae</taxon>
        <taxon>Pseudonocardia</taxon>
    </lineage>
</organism>
<dbReference type="PRINTS" id="PR01035">
    <property type="entry name" value="TCRTETA"/>
</dbReference>
<feature type="transmembrane region" description="Helical" evidence="5">
    <location>
        <begin position="313"/>
        <end position="333"/>
    </location>
</feature>
<evidence type="ECO:0000259" key="6">
    <source>
        <dbReference type="PROSITE" id="PS50850"/>
    </source>
</evidence>
<feature type="transmembrane region" description="Helical" evidence="5">
    <location>
        <begin position="288"/>
        <end position="307"/>
    </location>
</feature>
<feature type="transmembrane region" description="Helical" evidence="5">
    <location>
        <begin position="345"/>
        <end position="369"/>
    </location>
</feature>
<feature type="transmembrane region" description="Helical" evidence="5">
    <location>
        <begin position="103"/>
        <end position="127"/>
    </location>
</feature>
<dbReference type="GO" id="GO:0005886">
    <property type="term" value="C:plasma membrane"/>
    <property type="evidence" value="ECO:0007669"/>
    <property type="project" value="UniProtKB-SubCell"/>
</dbReference>
<gene>
    <name evidence="7" type="ORF">FHX44_11186</name>
</gene>
<protein>
    <submittedName>
        <fullName evidence="7">Putative MFS family arabinose efflux permease</fullName>
    </submittedName>
</protein>
<keyword evidence="3 5" id="KW-1133">Transmembrane helix</keyword>
<sequence>MNAAMGRNRPILLVCLAVFGLMTGQQMVNPILPPLVRELGFSELALGIVWTVGASGVVLASSFWSRRSTTWGHRPVLLISLTGATIGLLAFAVVAHAGLAGALAGSLLFTLILVSRGVVFGIAWAATPVTAQSYVADATSGTAERVRGMSLIGAAQGLGLAVGPAVGGALSAIGLLTPIYAVPVVIAVIAVLVWLGLPGPQTRRSRPPAVRVSPLDPRMWPFLTTGFGMYLAFGIVLMTIGFLVQDRLQLTTQGTGQATGLVMLAGASAVILVQAVAVPRLKWAPLRLIRVGVVVMTAGMVLMTVAADGLLLGAAMAVLGAGLGFGLPGITAAPTLLATREEQGAVAGLVGTSNALTFMLGPLLGTGLYEIAPTVPYLLGVVLLAGLAVFTFVHPGIRLAPERPSGLVAAER</sequence>
<dbReference type="PROSITE" id="PS50850">
    <property type="entry name" value="MFS"/>
    <property type="match status" value="1"/>
</dbReference>
<dbReference type="PANTHER" id="PTHR23546:SF1">
    <property type="entry name" value="MEMBRANE PROTEIN"/>
    <property type="match status" value="1"/>
</dbReference>
<dbReference type="EMBL" id="VIWU01000001">
    <property type="protein sequence ID" value="TWF74307.1"/>
    <property type="molecule type" value="Genomic_DNA"/>
</dbReference>
<keyword evidence="4 5" id="KW-0472">Membrane</keyword>
<dbReference type="PANTHER" id="PTHR23546">
    <property type="entry name" value="TRANSPORT PROTEIN"/>
    <property type="match status" value="1"/>
</dbReference>
<feature type="transmembrane region" description="Helical" evidence="5">
    <location>
        <begin position="179"/>
        <end position="199"/>
    </location>
</feature>
<feature type="transmembrane region" description="Helical" evidence="5">
    <location>
        <begin position="46"/>
        <end position="64"/>
    </location>
</feature>
<comment type="subcellular location">
    <subcellularLocation>
        <location evidence="1">Cell membrane</location>
        <topology evidence="1">Multi-pass membrane protein</topology>
    </subcellularLocation>
</comment>
<evidence type="ECO:0000313" key="7">
    <source>
        <dbReference type="EMBL" id="TWF74307.1"/>
    </source>
</evidence>
<dbReference type="InterPro" id="IPR036259">
    <property type="entry name" value="MFS_trans_sf"/>
</dbReference>
<evidence type="ECO:0000313" key="8">
    <source>
        <dbReference type="Proteomes" id="UP000321261"/>
    </source>
</evidence>
<accession>A0A561SHJ9</accession>
<name>A0A561SHJ9_9PSEU</name>
<dbReference type="OrthoDB" id="9793283at2"/>